<feature type="transmembrane region" description="Helical" evidence="2">
    <location>
        <begin position="171"/>
        <end position="194"/>
    </location>
</feature>
<feature type="compositionally biased region" description="Polar residues" evidence="1">
    <location>
        <begin position="343"/>
        <end position="352"/>
    </location>
</feature>
<evidence type="ECO:0000259" key="3">
    <source>
        <dbReference type="Pfam" id="PF20151"/>
    </source>
</evidence>
<sequence length="352" mass="38076">MSSGADGSAAAIAALIFSNLYTDTYCGLAASVLFIYDSLVILDREVACFWTSRRIGPSLLFFANKWISMTVYVMTLLEFATFPSDQSCASFQRVGVAMQILQLVPGAVFSAMRAYVLCRSKLLGLLTLVLSLSPVGAHLARYGYNLAGENFQPFGCFERDNVAAESLGLRVILVSRVPLIVADILLIFITWTKVGSRDTLRGIRESKRLSLSDILLRDGTLYFVVLLILNVLHLAFSLSAVAGNGQESFLTAFTTPITAILISRFLLDLREANRAVMKLDPDDPLHSSKDPYDDTPSFISSLGAFVSPDLPPPHDDASSWDVDSHSADPDAEGSEGQAPEIQSAASSSSVTV</sequence>
<dbReference type="STRING" id="1328759.A0A5C2S0M5"/>
<keyword evidence="2" id="KW-0812">Transmembrane</keyword>
<feature type="compositionally biased region" description="Basic and acidic residues" evidence="1">
    <location>
        <begin position="312"/>
        <end position="328"/>
    </location>
</feature>
<feature type="transmembrane region" description="Helical" evidence="2">
    <location>
        <begin position="12"/>
        <end position="36"/>
    </location>
</feature>
<feature type="transmembrane region" description="Helical" evidence="2">
    <location>
        <begin position="97"/>
        <end position="116"/>
    </location>
</feature>
<feature type="transmembrane region" description="Helical" evidence="2">
    <location>
        <begin position="57"/>
        <end position="77"/>
    </location>
</feature>
<reference evidence="4" key="1">
    <citation type="journal article" date="2018" name="Genome Biol. Evol.">
        <title>Genomics and development of Lentinus tigrinus, a white-rot wood-decaying mushroom with dimorphic fruiting bodies.</title>
        <authorList>
            <person name="Wu B."/>
            <person name="Xu Z."/>
            <person name="Knudson A."/>
            <person name="Carlson A."/>
            <person name="Chen N."/>
            <person name="Kovaka S."/>
            <person name="LaButti K."/>
            <person name="Lipzen A."/>
            <person name="Pennachio C."/>
            <person name="Riley R."/>
            <person name="Schakwitz W."/>
            <person name="Umezawa K."/>
            <person name="Ohm R.A."/>
            <person name="Grigoriev I.V."/>
            <person name="Nagy L.G."/>
            <person name="Gibbons J."/>
            <person name="Hibbett D."/>
        </authorList>
    </citation>
    <scope>NUCLEOTIDE SEQUENCE [LARGE SCALE GENOMIC DNA]</scope>
    <source>
        <strain evidence="4">ALCF2SS1-6</strain>
    </source>
</reference>
<keyword evidence="2" id="KW-0472">Membrane</keyword>
<feature type="domain" description="DUF6533" evidence="3">
    <location>
        <begin position="25"/>
        <end position="68"/>
    </location>
</feature>
<gene>
    <name evidence="4" type="ORF">L227DRAFT_655809</name>
</gene>
<feature type="transmembrane region" description="Helical" evidence="2">
    <location>
        <begin position="215"/>
        <end position="236"/>
    </location>
</feature>
<name>A0A5C2S0M5_9APHY</name>
<dbReference type="AlphaFoldDB" id="A0A5C2S0M5"/>
<dbReference type="Pfam" id="PF20151">
    <property type="entry name" value="DUF6533"/>
    <property type="match status" value="1"/>
</dbReference>
<dbReference type="OrthoDB" id="2756622at2759"/>
<dbReference type="InterPro" id="IPR045340">
    <property type="entry name" value="DUF6533"/>
</dbReference>
<feature type="region of interest" description="Disordered" evidence="1">
    <location>
        <begin position="299"/>
        <end position="352"/>
    </location>
</feature>
<evidence type="ECO:0000256" key="1">
    <source>
        <dbReference type="SAM" id="MobiDB-lite"/>
    </source>
</evidence>
<keyword evidence="2" id="KW-1133">Transmembrane helix</keyword>
<dbReference type="EMBL" id="ML122284">
    <property type="protein sequence ID" value="RPD56902.1"/>
    <property type="molecule type" value="Genomic_DNA"/>
</dbReference>
<proteinExistence type="predicted"/>
<organism evidence="4 5">
    <name type="scientific">Lentinus tigrinus ALCF2SS1-6</name>
    <dbReference type="NCBI Taxonomy" id="1328759"/>
    <lineage>
        <taxon>Eukaryota</taxon>
        <taxon>Fungi</taxon>
        <taxon>Dikarya</taxon>
        <taxon>Basidiomycota</taxon>
        <taxon>Agaricomycotina</taxon>
        <taxon>Agaricomycetes</taxon>
        <taxon>Polyporales</taxon>
        <taxon>Polyporaceae</taxon>
        <taxon>Lentinus</taxon>
    </lineage>
</organism>
<dbReference type="Proteomes" id="UP000313359">
    <property type="component" value="Unassembled WGS sequence"/>
</dbReference>
<evidence type="ECO:0000256" key="2">
    <source>
        <dbReference type="SAM" id="Phobius"/>
    </source>
</evidence>
<feature type="transmembrane region" description="Helical" evidence="2">
    <location>
        <begin position="123"/>
        <end position="144"/>
    </location>
</feature>
<accession>A0A5C2S0M5</accession>
<protein>
    <recommendedName>
        <fullName evidence="3">DUF6533 domain-containing protein</fullName>
    </recommendedName>
</protein>
<evidence type="ECO:0000313" key="4">
    <source>
        <dbReference type="EMBL" id="RPD56902.1"/>
    </source>
</evidence>
<evidence type="ECO:0000313" key="5">
    <source>
        <dbReference type="Proteomes" id="UP000313359"/>
    </source>
</evidence>
<keyword evidence="5" id="KW-1185">Reference proteome</keyword>
<feature type="transmembrane region" description="Helical" evidence="2">
    <location>
        <begin position="248"/>
        <end position="267"/>
    </location>
</feature>